<name>A0A0F9JUU4_9ZZZZ</name>
<dbReference type="AlphaFoldDB" id="A0A0F9JUU4"/>
<proteinExistence type="predicted"/>
<feature type="non-terminal residue" evidence="1">
    <location>
        <position position="35"/>
    </location>
</feature>
<sequence length="35" mass="3951">MMASVQECFDELKPAIQEVSRMVRTAPLDKAERIG</sequence>
<accession>A0A0F9JUU4</accession>
<organism evidence="1">
    <name type="scientific">marine sediment metagenome</name>
    <dbReference type="NCBI Taxonomy" id="412755"/>
    <lineage>
        <taxon>unclassified sequences</taxon>
        <taxon>metagenomes</taxon>
        <taxon>ecological metagenomes</taxon>
    </lineage>
</organism>
<gene>
    <name evidence="1" type="ORF">LCGC14_1781580</name>
</gene>
<dbReference type="EMBL" id="LAZR01016856">
    <property type="protein sequence ID" value="KKM02728.1"/>
    <property type="molecule type" value="Genomic_DNA"/>
</dbReference>
<protein>
    <submittedName>
        <fullName evidence="1">Uncharacterized protein</fullName>
    </submittedName>
</protein>
<comment type="caution">
    <text evidence="1">The sequence shown here is derived from an EMBL/GenBank/DDBJ whole genome shotgun (WGS) entry which is preliminary data.</text>
</comment>
<evidence type="ECO:0000313" key="1">
    <source>
        <dbReference type="EMBL" id="KKM02728.1"/>
    </source>
</evidence>
<reference evidence="1" key="1">
    <citation type="journal article" date="2015" name="Nature">
        <title>Complex archaea that bridge the gap between prokaryotes and eukaryotes.</title>
        <authorList>
            <person name="Spang A."/>
            <person name="Saw J.H."/>
            <person name="Jorgensen S.L."/>
            <person name="Zaremba-Niedzwiedzka K."/>
            <person name="Martijn J."/>
            <person name="Lind A.E."/>
            <person name="van Eijk R."/>
            <person name="Schleper C."/>
            <person name="Guy L."/>
            <person name="Ettema T.J."/>
        </authorList>
    </citation>
    <scope>NUCLEOTIDE SEQUENCE</scope>
</reference>